<dbReference type="eggNOG" id="ENOG502QPZT">
    <property type="taxonomic scope" value="Eukaryota"/>
</dbReference>
<dbReference type="OMA" id="ICRECWY"/>
<dbReference type="AlphaFoldDB" id="A9UY78"/>
<reference evidence="6 7" key="1">
    <citation type="journal article" date="2008" name="Nature">
        <title>The genome of the choanoflagellate Monosiga brevicollis and the origin of metazoans.</title>
        <authorList>
            <consortium name="JGI Sequencing"/>
            <person name="King N."/>
            <person name="Westbrook M.J."/>
            <person name="Young S.L."/>
            <person name="Kuo A."/>
            <person name="Abedin M."/>
            <person name="Chapman J."/>
            <person name="Fairclough S."/>
            <person name="Hellsten U."/>
            <person name="Isogai Y."/>
            <person name="Letunic I."/>
            <person name="Marr M."/>
            <person name="Pincus D."/>
            <person name="Putnam N."/>
            <person name="Rokas A."/>
            <person name="Wright K.J."/>
            <person name="Zuzow R."/>
            <person name="Dirks W."/>
            <person name="Good M."/>
            <person name="Goodstein D."/>
            <person name="Lemons D."/>
            <person name="Li W."/>
            <person name="Lyons J.B."/>
            <person name="Morris A."/>
            <person name="Nichols S."/>
            <person name="Richter D.J."/>
            <person name="Salamov A."/>
            <person name="Bork P."/>
            <person name="Lim W.A."/>
            <person name="Manning G."/>
            <person name="Miller W.T."/>
            <person name="McGinnis W."/>
            <person name="Shapiro H."/>
            <person name="Tjian R."/>
            <person name="Grigoriev I.V."/>
            <person name="Rokhsar D."/>
        </authorList>
    </citation>
    <scope>NUCLEOTIDE SEQUENCE [LARGE SCALE GENOMIC DNA]</scope>
    <source>
        <strain evidence="7">MX1 / ATCC 50154</strain>
    </source>
</reference>
<dbReference type="Pfam" id="PF12309">
    <property type="entry name" value="KBP_C"/>
    <property type="match status" value="1"/>
</dbReference>
<keyword evidence="7" id="KW-1185">Reference proteome</keyword>
<evidence type="ECO:0000256" key="1">
    <source>
        <dbReference type="ARBA" id="ARBA00004245"/>
    </source>
</evidence>
<name>A9UY78_MONBE</name>
<accession>A9UY78</accession>
<proteinExistence type="inferred from homology"/>
<gene>
    <name evidence="6" type="ORF">MONBRDRAFT_24946</name>
</gene>
<dbReference type="GO" id="GO:0005856">
    <property type="term" value="C:cytoskeleton"/>
    <property type="evidence" value="ECO:0007669"/>
    <property type="project" value="UniProtKB-SubCell"/>
</dbReference>
<dbReference type="InterPro" id="IPR022083">
    <property type="entry name" value="KBP"/>
</dbReference>
<evidence type="ECO:0000256" key="5">
    <source>
        <dbReference type="ARBA" id="ARBA00023212"/>
    </source>
</evidence>
<evidence type="ECO:0000256" key="3">
    <source>
        <dbReference type="ARBA" id="ARBA00016840"/>
    </source>
</evidence>
<dbReference type="FunCoup" id="A9UY78">
    <property type="interactions" value="742"/>
</dbReference>
<dbReference type="PANTHER" id="PTHR46321">
    <property type="entry name" value="KIF1-BINDING PROTEIN"/>
    <property type="match status" value="1"/>
</dbReference>
<evidence type="ECO:0000313" key="7">
    <source>
        <dbReference type="Proteomes" id="UP000001357"/>
    </source>
</evidence>
<dbReference type="GeneID" id="5890494"/>
<sequence>MTSQGGGLMRWLAEEATKTLQDALELQDKPEPEEAPFQHKYEARKLLVLLQAQLAMQPSDTGDADVDAEQIKSESLARILFQLGVNHSESEETSEGQKLLDRAREIIADDVDANLQPRRVALAIAIHNHLGIVWAGLGEVEQAMNHLQQADRLYRTFVADHDPATAWLHTEFVDRCSGEERRKGLETAHTLTSFYLAQAYGNLGQRPKMAEYIQRTLQRQLEFDAYQPLEWAVHAAALSQYFMTEAMWQAARHCLACASFMRVADVERSGPLAPMDMASGEEEERQRQHASISMCWVKYFLNLLDEGKRQATEEASIKEVASQDFVRFDLDVLPYEDDTPVRPPTDYETAKHCYIHGTRHLNEALKFYTLQDHATDHVACLQDNSAFFRHLADYTPDPDIASKMHKRRADLLEAIAGQLNSQYFLAVCKQLRFELGEIYMEMYNIKYQRLKDSGDPDPKAIAKVNRLIALGRKNFITFIAKRPDLPYAACFPRTYPPARIGMGRSSHVLTADVNELIQFHEDSLMRYTYIVDYCNKHPVPNFEVR</sequence>
<comment type="similarity">
    <text evidence="2">Belongs to the KIF-binding protein family.</text>
</comment>
<evidence type="ECO:0000313" key="6">
    <source>
        <dbReference type="EMBL" id="EDQ89977.1"/>
    </source>
</evidence>
<keyword evidence="5" id="KW-0206">Cytoskeleton</keyword>
<dbReference type="InParanoid" id="A9UY78"/>
<evidence type="ECO:0000256" key="2">
    <source>
        <dbReference type="ARBA" id="ARBA00010305"/>
    </source>
</evidence>
<dbReference type="Proteomes" id="UP000001357">
    <property type="component" value="Unassembled WGS sequence"/>
</dbReference>
<dbReference type="Gene3D" id="1.25.40.10">
    <property type="entry name" value="Tetratricopeptide repeat domain"/>
    <property type="match status" value="1"/>
</dbReference>
<dbReference type="KEGG" id="mbr:MONBRDRAFT_24946"/>
<dbReference type="InterPro" id="IPR011990">
    <property type="entry name" value="TPR-like_helical_dom_sf"/>
</dbReference>
<dbReference type="EMBL" id="CH991549">
    <property type="protein sequence ID" value="EDQ89977.1"/>
    <property type="molecule type" value="Genomic_DNA"/>
</dbReference>
<protein>
    <recommendedName>
        <fullName evidence="3">KIF-binding protein</fullName>
    </recommendedName>
</protein>
<evidence type="ECO:0000256" key="4">
    <source>
        <dbReference type="ARBA" id="ARBA00022490"/>
    </source>
</evidence>
<keyword evidence="4" id="KW-0963">Cytoplasm</keyword>
<dbReference type="PANTHER" id="PTHR46321:SF1">
    <property type="entry name" value="KIF-BINDING PROTEIN"/>
    <property type="match status" value="1"/>
</dbReference>
<comment type="subcellular location">
    <subcellularLocation>
        <location evidence="1">Cytoplasm</location>
        <location evidence="1">Cytoskeleton</location>
    </subcellularLocation>
</comment>
<organism evidence="6 7">
    <name type="scientific">Monosiga brevicollis</name>
    <name type="common">Choanoflagellate</name>
    <dbReference type="NCBI Taxonomy" id="81824"/>
    <lineage>
        <taxon>Eukaryota</taxon>
        <taxon>Choanoflagellata</taxon>
        <taxon>Craspedida</taxon>
        <taxon>Salpingoecidae</taxon>
        <taxon>Monosiga</taxon>
    </lineage>
</organism>
<dbReference type="SUPFAM" id="SSF48452">
    <property type="entry name" value="TPR-like"/>
    <property type="match status" value="1"/>
</dbReference>
<dbReference type="RefSeq" id="XP_001745399.1">
    <property type="nucleotide sequence ID" value="XM_001745347.1"/>
</dbReference>